<dbReference type="SMART" id="SM00387">
    <property type="entry name" value="HATPase_c"/>
    <property type="match status" value="1"/>
</dbReference>
<dbReference type="PANTHER" id="PTHR24421:SF10">
    <property type="entry name" value="NITRATE_NITRITE SENSOR PROTEIN NARQ"/>
    <property type="match status" value="1"/>
</dbReference>
<dbReference type="PROSITE" id="PS50109">
    <property type="entry name" value="HIS_KIN"/>
    <property type="match status" value="1"/>
</dbReference>
<organism evidence="11 12">
    <name type="scientific">Pedobacter cryotolerans</name>
    <dbReference type="NCBI Taxonomy" id="2571270"/>
    <lineage>
        <taxon>Bacteria</taxon>
        <taxon>Pseudomonadati</taxon>
        <taxon>Bacteroidota</taxon>
        <taxon>Sphingobacteriia</taxon>
        <taxon>Sphingobacteriales</taxon>
        <taxon>Sphingobacteriaceae</taxon>
        <taxon>Pedobacter</taxon>
    </lineage>
</organism>
<evidence type="ECO:0000256" key="6">
    <source>
        <dbReference type="ARBA" id="ARBA00022777"/>
    </source>
</evidence>
<keyword evidence="8" id="KW-0902">Two-component regulatory system</keyword>
<evidence type="ECO:0000256" key="7">
    <source>
        <dbReference type="ARBA" id="ARBA00022840"/>
    </source>
</evidence>
<dbReference type="GO" id="GO:0000155">
    <property type="term" value="F:phosphorelay sensor kinase activity"/>
    <property type="evidence" value="ECO:0007669"/>
    <property type="project" value="InterPro"/>
</dbReference>
<protein>
    <recommendedName>
        <fullName evidence="2">histidine kinase</fullName>
        <ecNumber evidence="2">2.7.13.3</ecNumber>
    </recommendedName>
</protein>
<dbReference type="PANTHER" id="PTHR24421">
    <property type="entry name" value="NITRATE/NITRITE SENSOR PROTEIN NARX-RELATED"/>
    <property type="match status" value="1"/>
</dbReference>
<evidence type="ECO:0000256" key="3">
    <source>
        <dbReference type="ARBA" id="ARBA00022553"/>
    </source>
</evidence>
<name>A0A4U1C2Z2_9SPHI</name>
<dbReference type="InterPro" id="IPR003594">
    <property type="entry name" value="HATPase_dom"/>
</dbReference>
<keyword evidence="9" id="KW-0472">Membrane</keyword>
<evidence type="ECO:0000313" key="12">
    <source>
        <dbReference type="Proteomes" id="UP000310477"/>
    </source>
</evidence>
<dbReference type="Gene3D" id="3.30.565.10">
    <property type="entry name" value="Histidine kinase-like ATPase, C-terminal domain"/>
    <property type="match status" value="1"/>
</dbReference>
<dbReference type="GO" id="GO:0046983">
    <property type="term" value="F:protein dimerization activity"/>
    <property type="evidence" value="ECO:0007669"/>
    <property type="project" value="InterPro"/>
</dbReference>
<gene>
    <name evidence="11" type="ORF">FA045_12050</name>
</gene>
<dbReference type="SUPFAM" id="SSF55874">
    <property type="entry name" value="ATPase domain of HSP90 chaperone/DNA topoisomerase II/histidine kinase"/>
    <property type="match status" value="1"/>
</dbReference>
<evidence type="ECO:0000256" key="1">
    <source>
        <dbReference type="ARBA" id="ARBA00000085"/>
    </source>
</evidence>
<keyword evidence="9" id="KW-0812">Transmembrane</keyword>
<feature type="domain" description="Histidine kinase" evidence="10">
    <location>
        <begin position="65"/>
        <end position="251"/>
    </location>
</feature>
<dbReference type="InterPro" id="IPR036890">
    <property type="entry name" value="HATPase_C_sf"/>
</dbReference>
<dbReference type="OrthoDB" id="9809670at2"/>
<dbReference type="InterPro" id="IPR050482">
    <property type="entry name" value="Sensor_HK_TwoCompSys"/>
</dbReference>
<accession>A0A4U1C2Z2</accession>
<dbReference type="AlphaFoldDB" id="A0A4U1C2Z2"/>
<evidence type="ECO:0000256" key="4">
    <source>
        <dbReference type="ARBA" id="ARBA00022679"/>
    </source>
</evidence>
<dbReference type="CDD" id="cd16917">
    <property type="entry name" value="HATPase_UhpB-NarQ-NarX-like"/>
    <property type="match status" value="1"/>
</dbReference>
<keyword evidence="5" id="KW-0547">Nucleotide-binding</keyword>
<dbReference type="Pfam" id="PF02518">
    <property type="entry name" value="HATPase_c"/>
    <property type="match status" value="1"/>
</dbReference>
<dbReference type="EMBL" id="SWBO01000006">
    <property type="protein sequence ID" value="TKB99635.1"/>
    <property type="molecule type" value="Genomic_DNA"/>
</dbReference>
<keyword evidence="12" id="KW-1185">Reference proteome</keyword>
<keyword evidence="3" id="KW-0597">Phosphoprotein</keyword>
<evidence type="ECO:0000259" key="10">
    <source>
        <dbReference type="PROSITE" id="PS50109"/>
    </source>
</evidence>
<keyword evidence="4" id="KW-0808">Transferase</keyword>
<reference evidence="11 12" key="1">
    <citation type="submission" date="2019-04" db="EMBL/GenBank/DDBJ databases">
        <title>Pedobacter sp. AR-2-6 sp. nov., isolated from Arctic soil.</title>
        <authorList>
            <person name="Dahal R.H."/>
            <person name="Kim D.-U."/>
        </authorList>
    </citation>
    <scope>NUCLEOTIDE SEQUENCE [LARGE SCALE GENOMIC DNA]</scope>
    <source>
        <strain evidence="11 12">AR-2-6</strain>
    </source>
</reference>
<keyword evidence="6" id="KW-0418">Kinase</keyword>
<feature type="transmembrane region" description="Helical" evidence="9">
    <location>
        <begin position="15"/>
        <end position="34"/>
    </location>
</feature>
<dbReference type="Proteomes" id="UP000310477">
    <property type="component" value="Unassembled WGS sequence"/>
</dbReference>
<proteinExistence type="predicted"/>
<comment type="catalytic activity">
    <reaction evidence="1">
        <text>ATP + protein L-histidine = ADP + protein N-phospho-L-histidine.</text>
        <dbReference type="EC" id="2.7.13.3"/>
    </reaction>
</comment>
<evidence type="ECO:0000256" key="2">
    <source>
        <dbReference type="ARBA" id="ARBA00012438"/>
    </source>
</evidence>
<dbReference type="Pfam" id="PF07730">
    <property type="entry name" value="HisKA_3"/>
    <property type="match status" value="1"/>
</dbReference>
<dbReference type="Gene3D" id="1.20.5.1930">
    <property type="match status" value="1"/>
</dbReference>
<dbReference type="EC" id="2.7.13.3" evidence="2"/>
<evidence type="ECO:0000256" key="5">
    <source>
        <dbReference type="ARBA" id="ARBA00022741"/>
    </source>
</evidence>
<dbReference type="GO" id="GO:0016020">
    <property type="term" value="C:membrane"/>
    <property type="evidence" value="ECO:0007669"/>
    <property type="project" value="InterPro"/>
</dbReference>
<dbReference type="InterPro" id="IPR011712">
    <property type="entry name" value="Sig_transdc_His_kin_sub3_dim/P"/>
</dbReference>
<comment type="caution">
    <text evidence="11">The sequence shown here is derived from an EMBL/GenBank/DDBJ whole genome shotgun (WGS) entry which is preliminary data.</text>
</comment>
<keyword evidence="9" id="KW-1133">Transmembrane helix</keyword>
<evidence type="ECO:0000256" key="9">
    <source>
        <dbReference type="SAM" id="Phobius"/>
    </source>
</evidence>
<dbReference type="InterPro" id="IPR005467">
    <property type="entry name" value="His_kinase_dom"/>
</dbReference>
<keyword evidence="7" id="KW-0067">ATP-binding</keyword>
<sequence length="259" mass="29576">MPNTLSIYNIMPPEFLLVLIIIVLIFAGIIYFLIKKNNKLKEKSKAVYLEQQQFIRKERQRISGEIHDDIGSGLFSIQLFADLASKKRTDIAELKQISGMVNEMSEKINEIIWSTNTESDNLENLLYYIEHQTIKLFEYTEINYEPNFPMDVDNLIINSQSRRNIYLLVKEIVYNAIKHAKATNVYLNATISNGLLIFEIKDNGVGFNPGEVRQNARGLKNIKARIQSLNGNLVVENYKGTIVMVKIPLNKALASTYAG</sequence>
<evidence type="ECO:0000313" key="11">
    <source>
        <dbReference type="EMBL" id="TKB99635.1"/>
    </source>
</evidence>
<dbReference type="GO" id="GO:0005524">
    <property type="term" value="F:ATP binding"/>
    <property type="evidence" value="ECO:0007669"/>
    <property type="project" value="UniProtKB-KW"/>
</dbReference>
<evidence type="ECO:0000256" key="8">
    <source>
        <dbReference type="ARBA" id="ARBA00023012"/>
    </source>
</evidence>